<proteinExistence type="inferred from homology"/>
<evidence type="ECO:0000256" key="2">
    <source>
        <dbReference type="ARBA" id="ARBA00022679"/>
    </source>
</evidence>
<sequence>MSGFAGRILVIGEALIDIVDRGGEPVRHVGGSPLNVAFGLARLGIATTFASEFGEDSDGAAIAAHLAAAGVTIARTADAIRPTSTALARIGEDGSATYDFDLQWTFSTPPAVAGISAVHIGSIGALRAPGSGGVLALVESLPEDVLVTFDPNVRPALMPPPAETRALVERYAARAAVVKLSDEDAAWLYPGAADSAAERLLMAGATLVAVTHGATGSVLHTASARLDVPARPTIAVDTIGAGDAYMSGLIAAIVQRVGVVDALAGRFTEEQLAAIGRIAAVSSGLTVARAGAMPPTAAELEAEHARA</sequence>
<dbReference type="PANTHER" id="PTHR43085">
    <property type="entry name" value="HEXOKINASE FAMILY MEMBER"/>
    <property type="match status" value="1"/>
</dbReference>
<dbReference type="EMBL" id="JYIX01000025">
    <property type="protein sequence ID" value="KJL34769.1"/>
    <property type="molecule type" value="Genomic_DNA"/>
</dbReference>
<dbReference type="InterPro" id="IPR050306">
    <property type="entry name" value="PfkB_Carbo_kinase"/>
</dbReference>
<organism evidence="7 8">
    <name type="scientific">Microbacterium azadirachtae</name>
    <dbReference type="NCBI Taxonomy" id="582680"/>
    <lineage>
        <taxon>Bacteria</taxon>
        <taxon>Bacillati</taxon>
        <taxon>Actinomycetota</taxon>
        <taxon>Actinomycetes</taxon>
        <taxon>Micrococcales</taxon>
        <taxon>Microbacteriaceae</taxon>
        <taxon>Microbacterium</taxon>
    </lineage>
</organism>
<evidence type="ECO:0000256" key="4">
    <source>
        <dbReference type="ARBA" id="ARBA00022777"/>
    </source>
</evidence>
<dbReference type="Gene3D" id="3.40.1190.20">
    <property type="match status" value="1"/>
</dbReference>
<dbReference type="CDD" id="cd01167">
    <property type="entry name" value="bac_FRK"/>
    <property type="match status" value="1"/>
</dbReference>
<evidence type="ECO:0000259" key="6">
    <source>
        <dbReference type="Pfam" id="PF00294"/>
    </source>
</evidence>
<keyword evidence="5" id="KW-0067">ATP-binding</keyword>
<feature type="domain" description="Carbohydrate kinase PfkB" evidence="6">
    <location>
        <begin position="8"/>
        <end position="295"/>
    </location>
</feature>
<evidence type="ECO:0000313" key="8">
    <source>
        <dbReference type="Proteomes" id="UP000033740"/>
    </source>
</evidence>
<keyword evidence="4 7" id="KW-0418">Kinase</keyword>
<evidence type="ECO:0000256" key="5">
    <source>
        <dbReference type="ARBA" id="ARBA00022840"/>
    </source>
</evidence>
<comment type="similarity">
    <text evidence="1">Belongs to the carbohydrate kinase PfkB family.</text>
</comment>
<evidence type="ECO:0000256" key="1">
    <source>
        <dbReference type="ARBA" id="ARBA00010688"/>
    </source>
</evidence>
<protein>
    <submittedName>
        <fullName evidence="7">2-dehydro-3-deoxygluconokinase</fullName>
        <ecNumber evidence="7">2.7.1.45</ecNumber>
    </submittedName>
</protein>
<dbReference type="PANTHER" id="PTHR43085:SF1">
    <property type="entry name" value="PSEUDOURIDINE KINASE-RELATED"/>
    <property type="match status" value="1"/>
</dbReference>
<evidence type="ECO:0000313" key="7">
    <source>
        <dbReference type="EMBL" id="KJL34769.1"/>
    </source>
</evidence>
<dbReference type="AlphaFoldDB" id="A0A0F0LQ09"/>
<dbReference type="STRING" id="582680.RS86_00646"/>
<dbReference type="Pfam" id="PF00294">
    <property type="entry name" value="PfkB"/>
    <property type="match status" value="1"/>
</dbReference>
<dbReference type="InterPro" id="IPR029056">
    <property type="entry name" value="Ribokinase-like"/>
</dbReference>
<dbReference type="PATRIC" id="fig|582680.6.peg.669"/>
<dbReference type="InterPro" id="IPR002173">
    <property type="entry name" value="Carboh/pur_kinase_PfkB_CS"/>
</dbReference>
<dbReference type="SUPFAM" id="SSF53613">
    <property type="entry name" value="Ribokinase-like"/>
    <property type="match status" value="1"/>
</dbReference>
<dbReference type="EC" id="2.7.1.45" evidence="7"/>
<keyword evidence="2 7" id="KW-0808">Transferase</keyword>
<keyword evidence="3" id="KW-0547">Nucleotide-binding</keyword>
<reference evidence="7 8" key="1">
    <citation type="submission" date="2015-02" db="EMBL/GenBank/DDBJ databases">
        <title>Draft genome sequences of ten Microbacterium spp. with emphasis on heavy metal contaminated environments.</title>
        <authorList>
            <person name="Corretto E."/>
        </authorList>
    </citation>
    <scope>NUCLEOTIDE SEQUENCE [LARGE SCALE GENOMIC DNA]</scope>
    <source>
        <strain evidence="7 8">ARN176</strain>
    </source>
</reference>
<comment type="caution">
    <text evidence="7">The sequence shown here is derived from an EMBL/GenBank/DDBJ whole genome shotgun (WGS) entry which is preliminary data.</text>
</comment>
<dbReference type="RefSeq" id="WP_045270780.1">
    <property type="nucleotide sequence ID" value="NZ_JYIX01000025.1"/>
</dbReference>
<dbReference type="InterPro" id="IPR011611">
    <property type="entry name" value="PfkB_dom"/>
</dbReference>
<dbReference type="GO" id="GO:0008673">
    <property type="term" value="F:2-dehydro-3-deoxygluconokinase activity"/>
    <property type="evidence" value="ECO:0007669"/>
    <property type="project" value="UniProtKB-EC"/>
</dbReference>
<gene>
    <name evidence="7" type="primary">kdgK_1</name>
    <name evidence="7" type="ORF">RS86_00646</name>
</gene>
<keyword evidence="8" id="KW-1185">Reference proteome</keyword>
<evidence type="ECO:0000256" key="3">
    <source>
        <dbReference type="ARBA" id="ARBA00022741"/>
    </source>
</evidence>
<dbReference type="PROSITE" id="PS00584">
    <property type="entry name" value="PFKB_KINASES_2"/>
    <property type="match status" value="1"/>
</dbReference>
<dbReference type="GO" id="GO:0005524">
    <property type="term" value="F:ATP binding"/>
    <property type="evidence" value="ECO:0007669"/>
    <property type="project" value="UniProtKB-KW"/>
</dbReference>
<dbReference type="Proteomes" id="UP000033740">
    <property type="component" value="Unassembled WGS sequence"/>
</dbReference>
<dbReference type="PROSITE" id="PS00583">
    <property type="entry name" value="PFKB_KINASES_1"/>
    <property type="match status" value="1"/>
</dbReference>
<name>A0A0F0LQ09_9MICO</name>
<accession>A0A0F0LQ09</accession>